<accession>A0A438E269</accession>
<dbReference type="EMBL" id="QGNW01001426">
    <property type="protein sequence ID" value="RVW41824.1"/>
    <property type="molecule type" value="Genomic_DNA"/>
</dbReference>
<dbReference type="InterPro" id="IPR025724">
    <property type="entry name" value="GAG-pre-integrase_dom"/>
</dbReference>
<feature type="region of interest" description="Disordered" evidence="1">
    <location>
        <begin position="213"/>
        <end position="235"/>
    </location>
</feature>
<reference evidence="4 5" key="1">
    <citation type="journal article" date="2018" name="PLoS Genet.">
        <title>Population sequencing reveals clonal diversity and ancestral inbreeding in the grapevine cultivar Chardonnay.</title>
        <authorList>
            <person name="Roach M.J."/>
            <person name="Johnson D.L."/>
            <person name="Bohlmann J."/>
            <person name="van Vuuren H.J."/>
            <person name="Jones S.J."/>
            <person name="Pretorius I.S."/>
            <person name="Schmidt S.A."/>
            <person name="Borneman A.R."/>
        </authorList>
    </citation>
    <scope>NUCLEOTIDE SEQUENCE [LARGE SCALE GENOMIC DNA]</scope>
    <source>
        <strain evidence="5">cv. Chardonnay</strain>
        <tissue evidence="4">Leaf</tissue>
    </source>
</reference>
<dbReference type="Pfam" id="PF22936">
    <property type="entry name" value="Pol_BBD"/>
    <property type="match status" value="1"/>
</dbReference>
<name>A0A438E269_VITVI</name>
<feature type="domain" description="GAG-pre-integrase" evidence="2">
    <location>
        <begin position="319"/>
        <end position="375"/>
    </location>
</feature>
<comment type="caution">
    <text evidence="4">The sequence shown here is derived from an EMBL/GenBank/DDBJ whole genome shotgun (WGS) entry which is preliminary data.</text>
</comment>
<evidence type="ECO:0000313" key="4">
    <source>
        <dbReference type="EMBL" id="RVW41824.1"/>
    </source>
</evidence>
<protein>
    <submittedName>
        <fullName evidence="4">Uncharacterized protein</fullName>
    </submittedName>
</protein>
<evidence type="ECO:0000256" key="1">
    <source>
        <dbReference type="SAM" id="MobiDB-lite"/>
    </source>
</evidence>
<evidence type="ECO:0000259" key="2">
    <source>
        <dbReference type="Pfam" id="PF13976"/>
    </source>
</evidence>
<evidence type="ECO:0000259" key="3">
    <source>
        <dbReference type="Pfam" id="PF22936"/>
    </source>
</evidence>
<feature type="domain" description="Retrovirus-related Pol polyprotein from transposon TNT 1-94-like beta-barrel" evidence="3">
    <location>
        <begin position="259"/>
        <end position="301"/>
    </location>
</feature>
<dbReference type="InterPro" id="IPR054722">
    <property type="entry name" value="PolX-like_BBD"/>
</dbReference>
<organism evidence="4 5">
    <name type="scientific">Vitis vinifera</name>
    <name type="common">Grape</name>
    <dbReference type="NCBI Taxonomy" id="29760"/>
    <lineage>
        <taxon>Eukaryota</taxon>
        <taxon>Viridiplantae</taxon>
        <taxon>Streptophyta</taxon>
        <taxon>Embryophyta</taxon>
        <taxon>Tracheophyta</taxon>
        <taxon>Spermatophyta</taxon>
        <taxon>Magnoliopsida</taxon>
        <taxon>eudicotyledons</taxon>
        <taxon>Gunneridae</taxon>
        <taxon>Pentapetalae</taxon>
        <taxon>rosids</taxon>
        <taxon>Vitales</taxon>
        <taxon>Vitaceae</taxon>
        <taxon>Viteae</taxon>
        <taxon>Vitis</taxon>
    </lineage>
</organism>
<evidence type="ECO:0000313" key="5">
    <source>
        <dbReference type="Proteomes" id="UP000288805"/>
    </source>
</evidence>
<gene>
    <name evidence="4" type="ORF">CK203_108408</name>
</gene>
<proteinExistence type="predicted"/>
<dbReference type="AlphaFoldDB" id="A0A438E269"/>
<sequence>MESTADPSILTKMLERDHAFDFLASRKLDWISPIHYSAMFETSEINPIAVITENQSREMQQNSPKEDLPEYSMSSIEWQKLLTMDEEDSMIMSWLWNSMLLEVSGTCMFLTRAREIWETVRQTYSKMQDVALIYEIKTKITTKQGLNLKFNQVRVQVLGKETLPSLNQRDAKRQGSATETVKNESTRSFNHDRVWGTYCKKPCDTKELVANSMETPRSSRNGGFKGGQQRGQAHLTHAEGKFPTSYALSASNTLHNDSWVIDFRATDHMTCSSQSFITYNPCPSNKKIKIADDSFTTVAGKRMDSISLRQKGGSCNQPSHSYLSNNFSFNKDDIWLQHFRLAHPPFSFLKDTFPLLLKNVDVSNLHCDICEFAKHHRVSFP</sequence>
<dbReference type="Pfam" id="PF13976">
    <property type="entry name" value="gag_pre-integrs"/>
    <property type="match status" value="1"/>
</dbReference>
<dbReference type="Proteomes" id="UP000288805">
    <property type="component" value="Unassembled WGS sequence"/>
</dbReference>
<feature type="region of interest" description="Disordered" evidence="1">
    <location>
        <begin position="166"/>
        <end position="186"/>
    </location>
</feature>